<reference evidence="1 2" key="1">
    <citation type="submission" date="2014-04" db="EMBL/GenBank/DDBJ databases">
        <title>Evolutionary Origins and Diversification of the Mycorrhizal Mutualists.</title>
        <authorList>
            <consortium name="DOE Joint Genome Institute"/>
            <consortium name="Mycorrhizal Genomics Consortium"/>
            <person name="Kohler A."/>
            <person name="Kuo A."/>
            <person name="Nagy L.G."/>
            <person name="Floudas D."/>
            <person name="Copeland A."/>
            <person name="Barry K.W."/>
            <person name="Cichocki N."/>
            <person name="Veneault-Fourrey C."/>
            <person name="LaButti K."/>
            <person name="Lindquist E.A."/>
            <person name="Lipzen A."/>
            <person name="Lundell T."/>
            <person name="Morin E."/>
            <person name="Murat C."/>
            <person name="Riley R."/>
            <person name="Ohm R."/>
            <person name="Sun H."/>
            <person name="Tunlid A."/>
            <person name="Henrissat B."/>
            <person name="Grigoriev I.V."/>
            <person name="Hibbett D.S."/>
            <person name="Martin F."/>
        </authorList>
    </citation>
    <scope>NUCLEOTIDE SEQUENCE [LARGE SCALE GENOMIC DNA]</scope>
    <source>
        <strain evidence="1 2">Koide BX008</strain>
    </source>
</reference>
<dbReference type="EMBL" id="KN818339">
    <property type="protein sequence ID" value="KIL58371.1"/>
    <property type="molecule type" value="Genomic_DNA"/>
</dbReference>
<dbReference type="OrthoDB" id="2602657at2759"/>
<keyword evidence="2" id="KW-1185">Reference proteome</keyword>
<dbReference type="Proteomes" id="UP000054549">
    <property type="component" value="Unassembled WGS sequence"/>
</dbReference>
<dbReference type="AlphaFoldDB" id="A0A0C2WNU7"/>
<gene>
    <name evidence="1" type="ORF">M378DRAFT_170622</name>
</gene>
<proteinExistence type="predicted"/>
<dbReference type="HOGENOM" id="CLU_138888_2_0_1"/>
<evidence type="ECO:0008006" key="3">
    <source>
        <dbReference type="Google" id="ProtNLM"/>
    </source>
</evidence>
<evidence type="ECO:0000313" key="1">
    <source>
        <dbReference type="EMBL" id="KIL58371.1"/>
    </source>
</evidence>
<accession>A0A0C2WNU7</accession>
<name>A0A0C2WNU7_AMAMK</name>
<sequence>MTTPSDCTCQANCDLCGSTATPGTRCACKKGTCNCNNCENKKHTANCECRGAADSCGCMTSDKPCTC</sequence>
<dbReference type="InParanoid" id="A0A0C2WNU7"/>
<organism evidence="1 2">
    <name type="scientific">Amanita muscaria (strain Koide BX008)</name>
    <dbReference type="NCBI Taxonomy" id="946122"/>
    <lineage>
        <taxon>Eukaryota</taxon>
        <taxon>Fungi</taxon>
        <taxon>Dikarya</taxon>
        <taxon>Basidiomycota</taxon>
        <taxon>Agaricomycotina</taxon>
        <taxon>Agaricomycetes</taxon>
        <taxon>Agaricomycetidae</taxon>
        <taxon>Agaricales</taxon>
        <taxon>Pluteineae</taxon>
        <taxon>Amanitaceae</taxon>
        <taxon>Amanita</taxon>
    </lineage>
</organism>
<evidence type="ECO:0000313" key="2">
    <source>
        <dbReference type="Proteomes" id="UP000054549"/>
    </source>
</evidence>
<protein>
    <recommendedName>
        <fullName evidence="3">Metallothionein</fullName>
    </recommendedName>
</protein>